<proteinExistence type="predicted"/>
<sequence>MALSRKMNDDGDGMFFEGKDPVFKTTTKDGEEVIFSLDLEAADILVSEEKQEQIREFDKKIHETYTIHVDDESK</sequence>
<dbReference type="Proteomes" id="UP001276902">
    <property type="component" value="Unassembled WGS sequence"/>
</dbReference>
<reference evidence="2 3" key="1">
    <citation type="submission" date="2018-05" db="EMBL/GenBank/DDBJ databases">
        <title>Genomic Encyclopedia of Type Strains, Phase IV (KMG-IV): sequencing the most valuable type-strain genomes for metagenomic binning, comparative biology and taxonomic classification.</title>
        <authorList>
            <person name="Goeker M."/>
        </authorList>
    </citation>
    <scope>NUCLEOTIDE SEQUENCE [LARGE SCALE GENOMIC DNA]</scope>
    <source>
        <strain evidence="2 3">JC118</strain>
    </source>
</reference>
<reference evidence="1" key="2">
    <citation type="submission" date="2022-03" db="EMBL/GenBank/DDBJ databases">
        <title>First case of bacteraemia caused by Dielma fastidiosa in a patient hospitalised with diverticulitis.</title>
        <authorList>
            <person name="Forman-Ankjaer B."/>
            <person name="Hvid-Jensen F."/>
            <person name="Kobel C.M."/>
            <person name="Greve T."/>
        </authorList>
    </citation>
    <scope>NUCLEOTIDE SEQUENCE</scope>
    <source>
        <strain evidence="1">AUH_DF_2021</strain>
    </source>
</reference>
<dbReference type="EMBL" id="JALDAW010000022">
    <property type="protein sequence ID" value="MDY5169067.1"/>
    <property type="molecule type" value="Genomic_DNA"/>
</dbReference>
<dbReference type="AlphaFoldDB" id="A0A2V2FTL6"/>
<evidence type="ECO:0000313" key="3">
    <source>
        <dbReference type="Proteomes" id="UP000247612"/>
    </source>
</evidence>
<protein>
    <submittedName>
        <fullName evidence="1">Uncharacterized protein</fullName>
    </submittedName>
</protein>
<evidence type="ECO:0000313" key="4">
    <source>
        <dbReference type="Proteomes" id="UP001276902"/>
    </source>
</evidence>
<accession>A0A2V2FTL6</accession>
<dbReference type="RefSeq" id="WP_022938792.1">
    <property type="nucleotide sequence ID" value="NZ_BAABZA010000002.1"/>
</dbReference>
<name>A0A2V2FTL6_9FIRM</name>
<keyword evidence="3" id="KW-1185">Reference proteome</keyword>
<evidence type="ECO:0000313" key="2">
    <source>
        <dbReference type="EMBL" id="PXX80939.1"/>
    </source>
</evidence>
<dbReference type="EMBL" id="QJKH01000002">
    <property type="protein sequence ID" value="PXX80939.1"/>
    <property type="molecule type" value="Genomic_DNA"/>
</dbReference>
<dbReference type="GeneID" id="94441158"/>
<gene>
    <name evidence="2" type="ORF">DES51_10257</name>
    <name evidence="1" type="ORF">MQE39_13185</name>
</gene>
<evidence type="ECO:0000313" key="1">
    <source>
        <dbReference type="EMBL" id="MDY5169067.1"/>
    </source>
</evidence>
<comment type="caution">
    <text evidence="1">The sequence shown here is derived from an EMBL/GenBank/DDBJ whole genome shotgun (WGS) entry which is preliminary data.</text>
</comment>
<organism evidence="1 4">
    <name type="scientific">Dielma fastidiosa</name>
    <dbReference type="NCBI Taxonomy" id="1034346"/>
    <lineage>
        <taxon>Bacteria</taxon>
        <taxon>Bacillati</taxon>
        <taxon>Bacillota</taxon>
        <taxon>Erysipelotrichia</taxon>
        <taxon>Erysipelotrichales</taxon>
        <taxon>Erysipelotrichaceae</taxon>
        <taxon>Dielma</taxon>
    </lineage>
</organism>
<dbReference type="Proteomes" id="UP000247612">
    <property type="component" value="Unassembled WGS sequence"/>
</dbReference>
<dbReference type="OrthoDB" id="9868200at2"/>